<dbReference type="InterPro" id="IPR050909">
    <property type="entry name" value="Bact_Autotransporter_VF"/>
</dbReference>
<dbReference type="InterPro" id="IPR041248">
    <property type="entry name" value="YDG"/>
</dbReference>
<reference evidence="7 8" key="1">
    <citation type="submission" date="2019-10" db="EMBL/GenBank/DDBJ databases">
        <title>Three novel species isolated from a subtropical stream in China.</title>
        <authorList>
            <person name="Lu H."/>
        </authorList>
    </citation>
    <scope>NUCLEOTIDE SEQUENCE [LARGE SCALE GENOMIC DNA]</scope>
    <source>
        <strain evidence="7 8">FT13W</strain>
    </source>
</reference>
<evidence type="ECO:0000313" key="7">
    <source>
        <dbReference type="EMBL" id="KAB8066594.1"/>
    </source>
</evidence>
<keyword evidence="2" id="KW-0964">Secreted</keyword>
<keyword evidence="8" id="KW-1185">Reference proteome</keyword>
<accession>A0A6I1I6F2</accession>
<protein>
    <submittedName>
        <fullName evidence="7">Filamentous hemagglutinin N-terminal domain-containing protein</fullName>
    </submittedName>
</protein>
<dbReference type="InterPro" id="IPR011050">
    <property type="entry name" value="Pectin_lyase_fold/virulence"/>
</dbReference>
<feature type="region of interest" description="Disordered" evidence="4">
    <location>
        <begin position="2334"/>
        <end position="2366"/>
    </location>
</feature>
<dbReference type="RefSeq" id="WP_152281203.1">
    <property type="nucleotide sequence ID" value="NZ_WFLI01000002.1"/>
</dbReference>
<dbReference type="Gene3D" id="2.160.20.10">
    <property type="entry name" value="Single-stranded right-handed beta-helix, Pectin lyase-like"/>
    <property type="match status" value="1"/>
</dbReference>
<dbReference type="GO" id="GO:0005576">
    <property type="term" value="C:extracellular region"/>
    <property type="evidence" value="ECO:0007669"/>
    <property type="project" value="UniProtKB-SubCell"/>
</dbReference>
<dbReference type="Gene3D" id="2.160.20.110">
    <property type="match status" value="1"/>
</dbReference>
<gene>
    <name evidence="7" type="ORF">GCN75_02560</name>
</gene>
<sequence length="2377" mass="232404">MHTHVQHASVFILTPPFAPPLRRTALALLLAGCFGAAQANPALPQVVNGHATFNQQGNVFSITNTPNTIINWQSFSIHAGEITRFIQQNGNSAVLNRITGQDPSKILGSLESNGKVFLINPNGIVFGQGATVNVNGLVASSLGLSNEDFLAGKRQFTAGGVAGSVGNAGTINGGKGGQVLLIAPNVENTGIITAPNGEVILAAGRSVQLADPGNPQLRVLVSAPADQALNLGQIIAQGGSIGMAGALVSQRGVLNANSAVVGEHGRIVLKASGKALLEGGSVTSATGAAGKGGEIQVLGEQVGLLGNASIDASGATGGGTVLLGGDYQGKNAAVQNARQVLIGKDATVAADATGNGNGGKVIAWGNESAQVHGSISARGGAQGGDGGLVETSGHSLAVDGIRVDTSARRGKRGSWLLDPYDIDVVQGGGGSLGDVDEFAEGPPSSSTSIGADVISHANSNVTLQAQHRINFSSAVNMLNPGIGLSATAGETINVYAAISTNGGNVTLSANDASSGGAYGPGSNIHLNAPITTNGGNVSLSGASVAGSGVVSVGSGNLSLRANFSGGEINLTGGGARLTGSGAAGQTVTLQADSISLGGTLDFGGTGGRASVAIKPLSSSRLIDLGSKSGGALGLDAAELAGISASSLSIGDGSNTGGMRISNAINLAGDLRLNSASPITATGAVTVGGLFALDGGAWTQNASGLAAFSASRFAIAPGASFLRVSGGDGSTAAPYQIVDIYGLQGIGSLGLGNNYRLMGNIDASGTASWNQGAGFAPIAGGDGAGYAGMFDGGGFAINGLYINALNPTVSSGVGLFGKVQGGTVRKLDLQNGSVAGVNNVGALVGLNVGGTLDTVRSSAAVSGASAVGGLVGSNGGTLRNASASGNVAGINAVDGGSIGGLVGTNLAGASIDAAYATGDVTGARDKVGGLVGNNDGAIAQSYATGSARGAANIGGLAGRNGGSISDAYATGAVGVSADGDPAVPRANLGGLIGWSVAGSSASHVYSSGAVAGSGFAGGTVGGLVGRADVGAGIAFGFWNYETAGIQMDQGGASGRTTAQMQQQGSFNDFNFSSVWRIYDGYTTPMLKALLKPLQVNVSDNASGKVYDGQLAAFLGTIGYVGLLDGDTGVNGSLGYGSNARNVGTYGLSGLWSTKYDITLGGTTTYAITPRILTVGIGGNGKVYDGNLGYDGATFVLGNVVAGDNISISGSAAFLDKNAGSGKAVHASGLVLGGNELGNYSLAASTQDGTADITARVLNYGVTGAQSRVYDGTLRAALEGYFEDLVAGDQVGMAGLLGSFRDKNVGSGKSVDYQVATGHLTGADAGNYVLNDYTGSTTADITARVLNVSFNGINKTYDGTTAAQVGFGDDRVQGDALSVSGNGAFGNKNAGTGKAVSVTNVALSGGDAGNYVLSSNAGSTTADITARTLHVSFNGVNKTYDGTTGAQVGFGDDRVSGDSLTVAGSAAFGDKNAGAGKTVAVTNVGLDGADAGNYVLSAHSGSTTADIGARTLHVSFNGVNKTYDGTTAAQVGFGDDRIQGDALNVSGNGAFGNKNAGSGKAVSVTNVALSGGDAGNYVLSSNAGSTTADITARTLHVSFNGVNKTYDGTTAAQVGFGDDRISGDSLTVAGSAAFGDKNAGAGKTVAVTNVGLDGADAGNYVLGAYSGSTTADIGARTLHVSFSGVNKTYDGTTAAQVGFGDDRIQGDSLTVAGSAAFGNKNAGTGKTVAVTNVGLDGADAGNYVLSARSGSTTADIGARALNLSGVAGNKVYDGTTGASLVLGDDRLAGDSLTASAVANFADKNVGAAKAVQLSGAALAGADAGNYFIVLPTGLLASITPASLTLAGLSAAGKVYDGTVSATVSASANGVLGQDVVSVVGGSGSFADKNAGAGKLVTASGFRLAGADAGNYTLETTGGTTQAAIAQKQMSTWIGSGNGLWSDAANWDGGVVPEGANVLAVDFSNSKGIVTYNAAAGNTVLKNLNSASGLLLTGGSLTLGESALDRSVLGGLAGLEINGGSLLLNGSLSADRYAQGGGVLSGNGNLLVANSFRQTAGAIRLAGQLAITQASGDLRFASLAANEVKLSALNGAIGQDGVLLAGSLAAQAQNGIVLGNAGNQVGSFTASNSAGGGIALNNTSAPGSLVLGTLVTGAGNIAIDNTGAIAAGNINANGGNVSVTAHSPVTVNGKIQGNDIALNASTDVVLGNGAQLAAARDISLAAGGDVRLEGNAQVLGGGNFSASAGANVRFADTASVTLPAAAGMSVLAKAGSITGAPGVRINRQRTGVTLLAPNGAVNMADAIFLPATTVDKPVIDASASAAIVDALRIIKQADRTDDPLASASPAKDDDKKKDGKDVADATDKPTGYKYDDAAKKMYCN</sequence>
<dbReference type="Proteomes" id="UP000468717">
    <property type="component" value="Unassembled WGS sequence"/>
</dbReference>
<feature type="domain" description="Filamentous haemagglutinin FhaB/tRNA nuclease CdiA-like TPS" evidence="6">
    <location>
        <begin position="37"/>
        <end position="148"/>
    </location>
</feature>
<dbReference type="Pfam" id="PF05860">
    <property type="entry name" value="TPS"/>
    <property type="match status" value="1"/>
</dbReference>
<feature type="compositionally biased region" description="Basic and acidic residues" evidence="4">
    <location>
        <begin position="2343"/>
        <end position="2360"/>
    </location>
</feature>
<name>A0A6I1I6F2_9BURK</name>
<dbReference type="Pfam" id="PF18657">
    <property type="entry name" value="YDG"/>
    <property type="match status" value="9"/>
</dbReference>
<evidence type="ECO:0000259" key="6">
    <source>
        <dbReference type="SMART" id="SM00912"/>
    </source>
</evidence>
<comment type="subcellular location">
    <subcellularLocation>
        <location evidence="1">Secreted</location>
    </subcellularLocation>
</comment>
<dbReference type="SMART" id="SM00912">
    <property type="entry name" value="Haemagg_act"/>
    <property type="match status" value="1"/>
</dbReference>
<comment type="caution">
    <text evidence="7">The sequence shown here is derived from an EMBL/GenBank/DDBJ whole genome shotgun (WGS) entry which is preliminary data.</text>
</comment>
<proteinExistence type="predicted"/>
<dbReference type="SUPFAM" id="SSF51126">
    <property type="entry name" value="Pectin lyase-like"/>
    <property type="match status" value="1"/>
</dbReference>
<dbReference type="NCBIfam" id="TIGR01901">
    <property type="entry name" value="adhes_NPXG"/>
    <property type="match status" value="1"/>
</dbReference>
<evidence type="ECO:0000256" key="4">
    <source>
        <dbReference type="SAM" id="MobiDB-lite"/>
    </source>
</evidence>
<evidence type="ECO:0000313" key="8">
    <source>
        <dbReference type="Proteomes" id="UP000468717"/>
    </source>
</evidence>
<dbReference type="InterPro" id="IPR008638">
    <property type="entry name" value="FhaB/CdiA-like_TPS"/>
</dbReference>
<dbReference type="InterPro" id="IPR012334">
    <property type="entry name" value="Pectin_lyas_fold"/>
</dbReference>
<feature type="chain" id="PRO_5026042296" evidence="5">
    <location>
        <begin position="40"/>
        <end position="2377"/>
    </location>
</feature>
<keyword evidence="3 5" id="KW-0732">Signal</keyword>
<evidence type="ECO:0000256" key="3">
    <source>
        <dbReference type="ARBA" id="ARBA00022729"/>
    </source>
</evidence>
<dbReference type="PANTHER" id="PTHR12338">
    <property type="entry name" value="AUTOTRANSPORTER"/>
    <property type="match status" value="1"/>
</dbReference>
<dbReference type="EMBL" id="WFLI01000002">
    <property type="protein sequence ID" value="KAB8066594.1"/>
    <property type="molecule type" value="Genomic_DNA"/>
</dbReference>
<feature type="signal peptide" evidence="5">
    <location>
        <begin position="1"/>
        <end position="39"/>
    </location>
</feature>
<evidence type="ECO:0000256" key="1">
    <source>
        <dbReference type="ARBA" id="ARBA00004613"/>
    </source>
</evidence>
<evidence type="ECO:0000256" key="5">
    <source>
        <dbReference type="SAM" id="SignalP"/>
    </source>
</evidence>
<organism evidence="7 8">
    <name type="scientific">Janthinobacterium violaceinigrum</name>
    <dbReference type="NCBI Taxonomy" id="2654252"/>
    <lineage>
        <taxon>Bacteria</taxon>
        <taxon>Pseudomonadati</taxon>
        <taxon>Pseudomonadota</taxon>
        <taxon>Betaproteobacteria</taxon>
        <taxon>Burkholderiales</taxon>
        <taxon>Oxalobacteraceae</taxon>
        <taxon>Janthinobacterium</taxon>
    </lineage>
</organism>
<evidence type="ECO:0000256" key="2">
    <source>
        <dbReference type="ARBA" id="ARBA00022525"/>
    </source>
</evidence>
<dbReference type="PANTHER" id="PTHR12338:SF8">
    <property type="entry name" value="HEME_HEMOPEXIN-BINDING PROTEIN"/>
    <property type="match status" value="1"/>
</dbReference>